<proteinExistence type="predicted"/>
<feature type="region of interest" description="Disordered" evidence="1">
    <location>
        <begin position="956"/>
        <end position="1025"/>
    </location>
</feature>
<name>A0AA38HD00_9TREE</name>
<feature type="region of interest" description="Disordered" evidence="1">
    <location>
        <begin position="688"/>
        <end position="712"/>
    </location>
</feature>
<feature type="compositionally biased region" description="Polar residues" evidence="1">
    <location>
        <begin position="263"/>
        <end position="273"/>
    </location>
</feature>
<accession>A0AA38HD00</accession>
<feature type="region of interest" description="Disordered" evidence="1">
    <location>
        <begin position="167"/>
        <end position="273"/>
    </location>
</feature>
<reference evidence="2" key="1">
    <citation type="journal article" date="2022" name="G3 (Bethesda)">
        <title>High quality genome of the basidiomycete yeast Dioszegia hungarica PDD-24b-2 isolated from cloud water.</title>
        <authorList>
            <person name="Jarrige D."/>
            <person name="Haridas S."/>
            <person name="Bleykasten-Grosshans C."/>
            <person name="Joly M."/>
            <person name="Nadalig T."/>
            <person name="Sancelme M."/>
            <person name="Vuilleumier S."/>
            <person name="Grigoriev I.V."/>
            <person name="Amato P."/>
            <person name="Bringel F."/>
        </authorList>
    </citation>
    <scope>NUCLEOTIDE SEQUENCE</scope>
    <source>
        <strain evidence="2">PDD-24b-2</strain>
    </source>
</reference>
<sequence length="1504" mass="167213">MSRTRQPIPPAGYKVSWSDCKINVLLDIIAQNPEWTQLCLGERVAKSEGKKLHAALLAISVELFDSSDPLWFDDMQARGLIRLDKLSKVWKATTLLSDTNVFQVYRKVRRLRDSFKKTGELGIKEEWQSWADVKAAKEPLYSRMQSDCPFYFALRPLCDLAASSADTSRFASPSPSHSDISDAESSPSSNQPLTPINATMTPAFNTEQDQAQKKRHVEPGSAHHSKRPRMSEGTGNPNERRAPPDSAQSSGVPSSREVIDLTRSPSPSLQQPGLTHAMRESYQGDALRPPVRAVPSAGYLDEIDWIDPRYTHVFLKSLFNHPHRQSIFVPDLNCPQAGQSPGDLLKAHRGLYIHLKSQEVGQRWLLEAQQWGWVAPSPEAAQKGVKRWTATASWPSFKQEVYGFEVRLNILRDSWNDGTFGGALELCLGGCSVPDQTWGGMMLHLFGPPGQAKTMPTAEPSVPSAPMAKQAAPQSISNPRSLPLQAQALGARSPVIELNSQASAIAPLSTSRPLQPFDQGLMRSDYDPTIPRQQARHHEWIRLADDPNMGAVALPSRWLKLYDATSDRAGKNEIFEMGRAEIVIEAILGLQAVKGLRKKHTLHQIGFDLETLPSRHLTQKFGEMVISTGGDVQTVNAVRKLGGTSVRFEIHLFPEFDAVRERAYLAGRLYKVGLMEYLRYLDRPIDGPSPPHSSAEATMADGPISFGSQEASQGPAWSEDLASTTYDAVLGAVRLQASRRPAAARWHAKGLGRLCVRCALTHHHCHSISMRAMFNARQSRTGKAEPLIPYAGVKIHWPERKVRALLDIIKQNPTYPELCFTERSGPGRLPTARREERRDALLAISVELFDTYDPKYLDDMKARGLIKLDKSGRWRSTALLDAAPDQLPLFAVYLKSRVLKRSFEKCRELGIQNEWKSWEDVKAAKHHLCNRMKADCPHYFLLLPLCGPVLSRSRTHRFTSSSSSPSDCESESLSPPPSPPAALASVTHRIQAGPKRSLGSRPDLERADAGSSKRRATSFGGREVNGHTRSRTFFAHGHDIIDLTQSPSPLVELPDVALTFEHPPLPQVLPCASSASLTVPRGPIHIPPSSTSQPSNSLGLPQPVSPAVEFIQTIDWSDPRYTVALFTKLYLHARSRCLLLPDLHPSPPSDTSRESSKVIRDIYVHLIAQQEGQSWLKCARGWGWAGPHPKGKEAVGVLKWKASTKWPFAGHGDYGFGARLDGLRASWKAGDFAGKLETFLGLCEVPDQSWSGILSFLFGPPGDPSKTLSSTPAYTVRHTQPALSTRKPSESRMSEDVSGVWVERTTARPFDCRPSSRDLSPQAPVGQRGEALATDRVPSVIRDRKRLGEMIRLATDPELRSSDLPAIWRRRYKEAVDSAERQEIFVMGKADIYIQGIIGSHRVKERYERKRPWSTFHEVAFDIDTIPSGRLREKLRDLVKATGGHVISIDSIRLKSGRGDTERYEVHLFAEPRLPRGKCYRPGVTRRFGIIQYLDLVAASCTIR</sequence>
<evidence type="ECO:0000313" key="3">
    <source>
        <dbReference type="Proteomes" id="UP001164286"/>
    </source>
</evidence>
<gene>
    <name evidence="2" type="ORF">MKK02DRAFT_33880</name>
</gene>
<feature type="region of interest" description="Disordered" evidence="1">
    <location>
        <begin position="1312"/>
        <end position="1332"/>
    </location>
</feature>
<dbReference type="RefSeq" id="XP_052946536.1">
    <property type="nucleotide sequence ID" value="XM_053088808.1"/>
</dbReference>
<evidence type="ECO:0000313" key="2">
    <source>
        <dbReference type="EMBL" id="KAI9636759.1"/>
    </source>
</evidence>
<feature type="region of interest" description="Disordered" evidence="1">
    <location>
        <begin position="1278"/>
        <end position="1298"/>
    </location>
</feature>
<feature type="compositionally biased region" description="Low complexity" evidence="1">
    <location>
        <begin position="174"/>
        <end position="189"/>
    </location>
</feature>
<keyword evidence="3" id="KW-1185">Reference proteome</keyword>
<evidence type="ECO:0000256" key="1">
    <source>
        <dbReference type="SAM" id="MobiDB-lite"/>
    </source>
</evidence>
<dbReference type="Proteomes" id="UP001164286">
    <property type="component" value="Unassembled WGS sequence"/>
</dbReference>
<comment type="caution">
    <text evidence="2">The sequence shown here is derived from an EMBL/GenBank/DDBJ whole genome shotgun (WGS) entry which is preliminary data.</text>
</comment>
<dbReference type="GeneID" id="77728013"/>
<organism evidence="2 3">
    <name type="scientific">Dioszegia hungarica</name>
    <dbReference type="NCBI Taxonomy" id="4972"/>
    <lineage>
        <taxon>Eukaryota</taxon>
        <taxon>Fungi</taxon>
        <taxon>Dikarya</taxon>
        <taxon>Basidiomycota</taxon>
        <taxon>Agaricomycotina</taxon>
        <taxon>Tremellomycetes</taxon>
        <taxon>Tremellales</taxon>
        <taxon>Bulleribasidiaceae</taxon>
        <taxon>Dioszegia</taxon>
    </lineage>
</organism>
<dbReference type="EMBL" id="JAKWFO010000005">
    <property type="protein sequence ID" value="KAI9636759.1"/>
    <property type="molecule type" value="Genomic_DNA"/>
</dbReference>
<feature type="compositionally biased region" description="Polar residues" evidence="1">
    <location>
        <begin position="190"/>
        <end position="209"/>
    </location>
</feature>
<feature type="compositionally biased region" description="Low complexity" evidence="1">
    <location>
        <begin position="960"/>
        <end position="973"/>
    </location>
</feature>
<protein>
    <submittedName>
        <fullName evidence="2">Uncharacterized protein</fullName>
    </submittedName>
</protein>